<proteinExistence type="predicted"/>
<dbReference type="EMBL" id="CP024785">
    <property type="protein sequence ID" value="AUB42222.1"/>
    <property type="molecule type" value="Genomic_DNA"/>
</dbReference>
<gene>
    <name evidence="1" type="ORF">COO91_08334</name>
</gene>
<protein>
    <submittedName>
        <fullName evidence="1">Panthothenate kinase</fullName>
    </submittedName>
</protein>
<accession>A0A2K8T3E1</accession>
<reference evidence="1 2" key="1">
    <citation type="submission" date="2017-11" db="EMBL/GenBank/DDBJ databases">
        <title>Complete genome of a free-living desiccation-tolerant cyanobacterium and its photosynthetic adaptation to extreme terrestrial habitat.</title>
        <authorList>
            <person name="Shang J."/>
        </authorList>
    </citation>
    <scope>NUCLEOTIDE SEQUENCE [LARGE SCALE GENOMIC DNA]</scope>
    <source>
        <strain evidence="1 2">CCNUN1</strain>
    </source>
</reference>
<dbReference type="OrthoDB" id="510508at2"/>
<dbReference type="KEGG" id="nfl:COO91_08334"/>
<sequence>MDFQPVGSSEPTLTTKETRRLRDKYPNLEFLEAGHVASWLQERHDQLLCKAQKSRSEMNLSKLVTLAGAIAGTICYATSPLATIGAIVSAVGYAWSVGLDLNDSHKFAPIPFIRDNVFDFLSAMGDSEAREDWLSQRNEIVDLMFHLELLESNEFAMLREMHSVLTEYLSQVEPGKRFYAYRWLSDRYTDYKGGIPDKESLIKHLETVAHDPRINYESVQHIQNRQLSRTVALPQPRTFSLPEPRVISTQIDAQIQDTPAQIPQNNLTPTVIQQSSGSNQTPRMPDLETILKLPVTARAEFIVRTLVNTGFKVDEVMSSQVIAIAGSQRGGKGTLAAILATLSKAYDSNLQVEYFTAGVDVYPFACNLHSALQYPGRDSEQADRQVANDLLKFLKKLESSPPYSHKNLLLVIDEAMRLLSLVEEGDRVWALQFLLSRFAKTGTTLIIVLHASNLSSIAGKETAGLGSTFQEGMQFVGCSAVAVDAGGLRKMNVASGAYFQANPKNFGKAIAGGELGSIPEWLKSEKHPGNGHPDPARTLLKFFPELVQSPEPSDTLTPQQRTELSQATQKVKFTVFNASTGEALKLIEDLRHRGYEKSQIITMLWQAQPDTSEWVKAFDEYDMLLNQQGIQ</sequence>
<organism evidence="1 2">
    <name type="scientific">Nostoc flagelliforme CCNUN1</name>
    <dbReference type="NCBI Taxonomy" id="2038116"/>
    <lineage>
        <taxon>Bacteria</taxon>
        <taxon>Bacillati</taxon>
        <taxon>Cyanobacteriota</taxon>
        <taxon>Cyanophyceae</taxon>
        <taxon>Nostocales</taxon>
        <taxon>Nostocaceae</taxon>
        <taxon>Nostoc</taxon>
    </lineage>
</organism>
<evidence type="ECO:0000313" key="1">
    <source>
        <dbReference type="EMBL" id="AUB42222.1"/>
    </source>
</evidence>
<name>A0A2K8T3E1_9NOSO</name>
<keyword evidence="1" id="KW-0808">Transferase</keyword>
<dbReference type="Proteomes" id="UP000232003">
    <property type="component" value="Chromosome"/>
</dbReference>
<dbReference type="AlphaFoldDB" id="A0A2K8T3E1"/>
<keyword evidence="1" id="KW-0418">Kinase</keyword>
<dbReference type="GO" id="GO:0016301">
    <property type="term" value="F:kinase activity"/>
    <property type="evidence" value="ECO:0007669"/>
    <property type="project" value="UniProtKB-KW"/>
</dbReference>
<dbReference type="InterPro" id="IPR027417">
    <property type="entry name" value="P-loop_NTPase"/>
</dbReference>
<evidence type="ECO:0000313" key="2">
    <source>
        <dbReference type="Proteomes" id="UP000232003"/>
    </source>
</evidence>
<dbReference type="SUPFAM" id="SSF52540">
    <property type="entry name" value="P-loop containing nucleoside triphosphate hydrolases"/>
    <property type="match status" value="1"/>
</dbReference>
<keyword evidence="2" id="KW-1185">Reference proteome</keyword>
<dbReference type="RefSeq" id="WP_100902333.1">
    <property type="nucleotide sequence ID" value="NZ_CAWNNC010000001.1"/>
</dbReference>